<evidence type="ECO:0000313" key="2">
    <source>
        <dbReference type="EMBL" id="MFC4672143.1"/>
    </source>
</evidence>
<keyword evidence="1" id="KW-0812">Transmembrane</keyword>
<proteinExistence type="predicted"/>
<dbReference type="RefSeq" id="WP_379993325.1">
    <property type="nucleotide sequence ID" value="NZ_JBHSGN010000002.1"/>
</dbReference>
<evidence type="ECO:0000313" key="3">
    <source>
        <dbReference type="Proteomes" id="UP001596023"/>
    </source>
</evidence>
<comment type="caution">
    <text evidence="2">The sequence shown here is derived from an EMBL/GenBank/DDBJ whole genome shotgun (WGS) entry which is preliminary data.</text>
</comment>
<keyword evidence="1" id="KW-0472">Membrane</keyword>
<dbReference type="Proteomes" id="UP001596023">
    <property type="component" value="Unassembled WGS sequence"/>
</dbReference>
<reference evidence="3" key="1">
    <citation type="journal article" date="2019" name="Int. J. Syst. Evol. Microbiol.">
        <title>The Global Catalogue of Microorganisms (GCM) 10K type strain sequencing project: providing services to taxonomists for standard genome sequencing and annotation.</title>
        <authorList>
            <consortium name="The Broad Institute Genomics Platform"/>
            <consortium name="The Broad Institute Genome Sequencing Center for Infectious Disease"/>
            <person name="Wu L."/>
            <person name="Ma J."/>
        </authorList>
    </citation>
    <scope>NUCLEOTIDE SEQUENCE [LARGE SCALE GENOMIC DNA]</scope>
    <source>
        <strain evidence="3">CCUG 66188</strain>
    </source>
</reference>
<accession>A0ABV9KQB6</accession>
<protein>
    <submittedName>
        <fullName evidence="2">Uncharacterized protein</fullName>
    </submittedName>
</protein>
<keyword evidence="1" id="KW-1133">Transmembrane helix</keyword>
<organism evidence="2 3">
    <name type="scientific">Dysgonomonas termitidis</name>
    <dbReference type="NCBI Taxonomy" id="1516126"/>
    <lineage>
        <taxon>Bacteria</taxon>
        <taxon>Pseudomonadati</taxon>
        <taxon>Bacteroidota</taxon>
        <taxon>Bacteroidia</taxon>
        <taxon>Bacteroidales</taxon>
        <taxon>Dysgonomonadaceae</taxon>
        <taxon>Dysgonomonas</taxon>
    </lineage>
</organism>
<dbReference type="EMBL" id="JBHSGN010000002">
    <property type="protein sequence ID" value="MFC4672143.1"/>
    <property type="molecule type" value="Genomic_DNA"/>
</dbReference>
<evidence type="ECO:0000256" key="1">
    <source>
        <dbReference type="SAM" id="Phobius"/>
    </source>
</evidence>
<sequence length="255" mass="29511">MTIENFLLWCTIAFISFLCSLPKIKNKDDTFLHLLFSILLPPIALIYFASSLIKNSLSPEISISEKKQIKLLEYYTPLINELKKEYQSMIIIQNAGDYIRFGEENEKEFSCFILKEMEYYYDVTWEFKKDQKVIHSLAWLFRKTMNINNIMIDISNKIRVTKLIETERQQFILKKDSTMTVAEFKERAKTSKLNIHKSPKTGALFMTNDAGNAIGGASSKFETAEGIANPVVSLVAKPDAPEDWFYLLHDSDLYK</sequence>
<name>A0ABV9KQB6_9BACT</name>
<feature type="transmembrane region" description="Helical" evidence="1">
    <location>
        <begin position="6"/>
        <end position="24"/>
    </location>
</feature>
<keyword evidence="3" id="KW-1185">Reference proteome</keyword>
<gene>
    <name evidence="2" type="ORF">ACFO6W_00395</name>
</gene>
<feature type="transmembrane region" description="Helical" evidence="1">
    <location>
        <begin position="31"/>
        <end position="49"/>
    </location>
</feature>